<sequence>MSTPSSSADLPSASDEAPTRPVALVTGPTSGLGAGFARKFASLGYDLVLVARDEGRMRELAAETKARFDTECELLPADLATTAGRLEVAGRLNQGVDVLVNNAGFGTSGEFWTADPGLLQAQLDVNVTAVMQLTRAALPAMIASANGTVINVASVAGLLSGRGSTYSASKAYVISFSEGLSGGLAGTGVRVQALCPGFIRTEFHERAGIEMTSIPKVMWLSVEQVVAASLADLEKGKVVSVPGAQYKVLTSVGRLVPKSVVRRLTNVVGRGRGRT</sequence>
<dbReference type="RefSeq" id="WP_109335314.1">
    <property type="nucleotide sequence ID" value="NZ_CP021354.1"/>
</dbReference>
<proteinExistence type="inferred from homology"/>
<dbReference type="PANTHER" id="PTHR44196:SF2">
    <property type="entry name" value="SHORT-CHAIN DEHYDROGENASE-RELATED"/>
    <property type="match status" value="1"/>
</dbReference>
<keyword evidence="2" id="KW-0560">Oxidoreductase</keyword>
<gene>
    <name evidence="5" type="ORF">CBI38_23820</name>
</gene>
<evidence type="ECO:0000313" key="5">
    <source>
        <dbReference type="EMBL" id="AWK75788.1"/>
    </source>
</evidence>
<feature type="compositionally biased region" description="Low complexity" evidence="4">
    <location>
        <begin position="1"/>
        <end position="16"/>
    </location>
</feature>
<dbReference type="KEGG" id="roz:CBI38_23820"/>
<dbReference type="InterPro" id="IPR002347">
    <property type="entry name" value="SDR_fam"/>
</dbReference>
<dbReference type="PANTHER" id="PTHR44196">
    <property type="entry name" value="DEHYDROGENASE/REDUCTASE SDR FAMILY MEMBER 7B"/>
    <property type="match status" value="1"/>
</dbReference>
<dbReference type="OrthoDB" id="9810734at2"/>
<accession>A0A2S2C4T7</accession>
<reference evidence="5 6" key="1">
    <citation type="submission" date="2017-05" db="EMBL/GenBank/DDBJ databases">
        <title>Isolation of Rhodococcus sp. S2-17 biodegrading of BP-3.</title>
        <authorList>
            <person name="Lee Y."/>
            <person name="Kim K.H."/>
            <person name="Chun B.H."/>
            <person name="Jung H.S."/>
            <person name="Jeon C.O."/>
        </authorList>
    </citation>
    <scope>NUCLEOTIDE SEQUENCE [LARGE SCALE GENOMIC DNA]</scope>
    <source>
        <strain evidence="5 6">S2-17</strain>
    </source>
</reference>
<dbReference type="GO" id="GO:0016491">
    <property type="term" value="F:oxidoreductase activity"/>
    <property type="evidence" value="ECO:0007669"/>
    <property type="project" value="UniProtKB-KW"/>
</dbReference>
<dbReference type="InterPro" id="IPR036291">
    <property type="entry name" value="NAD(P)-bd_dom_sf"/>
</dbReference>
<protein>
    <submittedName>
        <fullName evidence="5">Short-chain dehydrogenase</fullName>
    </submittedName>
</protein>
<dbReference type="PIRSF" id="PIRSF000126">
    <property type="entry name" value="11-beta-HSD1"/>
    <property type="match status" value="1"/>
</dbReference>
<dbReference type="InterPro" id="IPR020904">
    <property type="entry name" value="Sc_DH/Rdtase_CS"/>
</dbReference>
<evidence type="ECO:0000256" key="4">
    <source>
        <dbReference type="SAM" id="MobiDB-lite"/>
    </source>
</evidence>
<dbReference type="EMBL" id="CP021354">
    <property type="protein sequence ID" value="AWK75788.1"/>
    <property type="molecule type" value="Genomic_DNA"/>
</dbReference>
<organism evidence="5 6">
    <name type="scientific">Rhodococcus oxybenzonivorans</name>
    <dbReference type="NCBI Taxonomy" id="1990687"/>
    <lineage>
        <taxon>Bacteria</taxon>
        <taxon>Bacillati</taxon>
        <taxon>Actinomycetota</taxon>
        <taxon>Actinomycetes</taxon>
        <taxon>Mycobacteriales</taxon>
        <taxon>Nocardiaceae</taxon>
        <taxon>Rhodococcus</taxon>
    </lineage>
</organism>
<dbReference type="Pfam" id="PF00106">
    <property type="entry name" value="adh_short"/>
    <property type="match status" value="1"/>
</dbReference>
<comment type="similarity">
    <text evidence="1 3">Belongs to the short-chain dehydrogenases/reductases (SDR) family.</text>
</comment>
<dbReference type="AlphaFoldDB" id="A0A2S2C4T7"/>
<dbReference type="PRINTS" id="PR00080">
    <property type="entry name" value="SDRFAMILY"/>
</dbReference>
<evidence type="ECO:0000256" key="3">
    <source>
        <dbReference type="RuleBase" id="RU000363"/>
    </source>
</evidence>
<dbReference type="CDD" id="cd05233">
    <property type="entry name" value="SDR_c"/>
    <property type="match status" value="1"/>
</dbReference>
<keyword evidence="6" id="KW-1185">Reference proteome</keyword>
<dbReference type="Proteomes" id="UP000245711">
    <property type="component" value="Chromosome"/>
</dbReference>
<dbReference type="SUPFAM" id="SSF51735">
    <property type="entry name" value="NAD(P)-binding Rossmann-fold domains"/>
    <property type="match status" value="1"/>
</dbReference>
<evidence type="ECO:0000313" key="6">
    <source>
        <dbReference type="Proteomes" id="UP000245711"/>
    </source>
</evidence>
<dbReference type="Gene3D" id="3.40.50.720">
    <property type="entry name" value="NAD(P)-binding Rossmann-like Domain"/>
    <property type="match status" value="1"/>
</dbReference>
<dbReference type="PROSITE" id="PS00061">
    <property type="entry name" value="ADH_SHORT"/>
    <property type="match status" value="1"/>
</dbReference>
<dbReference type="GO" id="GO:0016020">
    <property type="term" value="C:membrane"/>
    <property type="evidence" value="ECO:0007669"/>
    <property type="project" value="TreeGrafter"/>
</dbReference>
<feature type="region of interest" description="Disordered" evidence="4">
    <location>
        <begin position="1"/>
        <end position="22"/>
    </location>
</feature>
<evidence type="ECO:0000256" key="1">
    <source>
        <dbReference type="ARBA" id="ARBA00006484"/>
    </source>
</evidence>
<evidence type="ECO:0000256" key="2">
    <source>
        <dbReference type="ARBA" id="ARBA00023002"/>
    </source>
</evidence>
<name>A0A2S2C4T7_9NOCA</name>
<dbReference type="PRINTS" id="PR00081">
    <property type="entry name" value="GDHRDH"/>
</dbReference>